<dbReference type="EMBL" id="FMUX01000006">
    <property type="protein sequence ID" value="SCY26277.1"/>
    <property type="molecule type" value="Genomic_DNA"/>
</dbReference>
<feature type="transmembrane region" description="Helical" evidence="1">
    <location>
        <begin position="522"/>
        <end position="542"/>
    </location>
</feature>
<feature type="transmembrane region" description="Helical" evidence="1">
    <location>
        <begin position="903"/>
        <end position="927"/>
    </location>
</feature>
<dbReference type="PANTHER" id="PTHR32063">
    <property type="match status" value="1"/>
</dbReference>
<keyword evidence="3" id="KW-1185">Reference proteome</keyword>
<feature type="transmembrane region" description="Helical" evidence="1">
    <location>
        <begin position="12"/>
        <end position="30"/>
    </location>
</feature>
<feature type="transmembrane region" description="Helical" evidence="1">
    <location>
        <begin position="456"/>
        <end position="478"/>
    </location>
</feature>
<protein>
    <submittedName>
        <fullName evidence="2">Multidrug efflux pump subunit AcrB</fullName>
    </submittedName>
</protein>
<feature type="transmembrane region" description="Helical" evidence="1">
    <location>
        <begin position="952"/>
        <end position="973"/>
    </location>
</feature>
<dbReference type="SUPFAM" id="SSF82714">
    <property type="entry name" value="Multidrug efflux transporter AcrB TolC docking domain, DN and DC subdomains"/>
    <property type="match status" value="1"/>
</dbReference>
<organism evidence="2 3">
    <name type="scientific">Desulfoluna spongiiphila</name>
    <dbReference type="NCBI Taxonomy" id="419481"/>
    <lineage>
        <taxon>Bacteria</taxon>
        <taxon>Pseudomonadati</taxon>
        <taxon>Thermodesulfobacteriota</taxon>
        <taxon>Desulfobacteria</taxon>
        <taxon>Desulfobacterales</taxon>
        <taxon>Desulfolunaceae</taxon>
        <taxon>Desulfoluna</taxon>
    </lineage>
</organism>
<dbReference type="STRING" id="419481.SAMN05216233_10614"/>
<dbReference type="AlphaFoldDB" id="A0A1G5EH40"/>
<feature type="transmembrane region" description="Helical" evidence="1">
    <location>
        <begin position="360"/>
        <end position="382"/>
    </location>
</feature>
<reference evidence="2 3" key="1">
    <citation type="submission" date="2016-10" db="EMBL/GenBank/DDBJ databases">
        <authorList>
            <person name="de Groot N.N."/>
        </authorList>
    </citation>
    <scope>NUCLEOTIDE SEQUENCE [LARGE SCALE GENOMIC DNA]</scope>
    <source>
        <strain evidence="2 3">AA1</strain>
    </source>
</reference>
<dbReference type="SUPFAM" id="SSF82866">
    <property type="entry name" value="Multidrug efflux transporter AcrB transmembrane domain"/>
    <property type="match status" value="2"/>
</dbReference>
<dbReference type="PRINTS" id="PR00702">
    <property type="entry name" value="ACRIFLAVINRP"/>
</dbReference>
<dbReference type="GO" id="GO:0042910">
    <property type="term" value="F:xenobiotic transmembrane transporter activity"/>
    <property type="evidence" value="ECO:0007669"/>
    <property type="project" value="TreeGrafter"/>
</dbReference>
<name>A0A1G5EH40_9BACT</name>
<evidence type="ECO:0000313" key="2">
    <source>
        <dbReference type="EMBL" id="SCY26277.1"/>
    </source>
</evidence>
<feature type="transmembrane region" description="Helical" evidence="1">
    <location>
        <begin position="432"/>
        <end position="450"/>
    </location>
</feature>
<evidence type="ECO:0000313" key="3">
    <source>
        <dbReference type="Proteomes" id="UP000198870"/>
    </source>
</evidence>
<dbReference type="InterPro" id="IPR027463">
    <property type="entry name" value="AcrB_DN_DC_subdom"/>
</dbReference>
<dbReference type="Gene3D" id="3.30.70.1320">
    <property type="entry name" value="Multidrug efflux transporter AcrB pore domain like"/>
    <property type="match status" value="1"/>
</dbReference>
<feature type="transmembrane region" description="Helical" evidence="1">
    <location>
        <begin position="335"/>
        <end position="353"/>
    </location>
</feature>
<dbReference type="Gene3D" id="3.30.70.1440">
    <property type="entry name" value="Multidrug efflux transporter AcrB pore domain"/>
    <property type="match status" value="1"/>
</dbReference>
<feature type="transmembrane region" description="Helical" evidence="1">
    <location>
        <begin position="877"/>
        <end position="897"/>
    </location>
</feature>
<gene>
    <name evidence="2" type="ORF">SAMN05216233_10614</name>
</gene>
<feature type="transmembrane region" description="Helical" evidence="1">
    <location>
        <begin position="979"/>
        <end position="1001"/>
    </location>
</feature>
<dbReference type="Gene3D" id="3.30.2090.10">
    <property type="entry name" value="Multidrug efflux transporter AcrB TolC docking domain, DN and DC subdomains"/>
    <property type="match status" value="2"/>
</dbReference>
<keyword evidence="1" id="KW-1133">Transmembrane helix</keyword>
<dbReference type="Gene3D" id="3.30.70.1430">
    <property type="entry name" value="Multidrug efflux transporter AcrB pore domain"/>
    <property type="match status" value="2"/>
</dbReference>
<dbReference type="Pfam" id="PF00873">
    <property type="entry name" value="ACR_tran"/>
    <property type="match status" value="1"/>
</dbReference>
<dbReference type="RefSeq" id="WP_092210457.1">
    <property type="nucleotide sequence ID" value="NZ_FMUX01000006.1"/>
</dbReference>
<keyword evidence="1" id="KW-0812">Transmembrane</keyword>
<proteinExistence type="predicted"/>
<sequence>MTLPDFSLRNQTTVIFAMVLLLLGGIWGYFRLGKLEDPVFTVKTAMVMTVYPGASPHEVEQQVTRPIEEAVQGTDEVYKVRSESRAGLSLVYVDLNEWIRSDDLQQLWDMLRRKVTAVQSQLPDGALPSEVMDDYGDVYGLFMALSADGYSLAELKEYADYIRRELMLVPDVERITFYGIQPEVVTVDVSRAKCASLGISPTRIASMLQAQNTMAPAGAMDVGSLRVRIQPSGAFASVDEIGALVIQGEGDEQVLLKDLATITREYLDPAEPMMRFNGKAAIGIAASAADGANVVTMGEAVNARLGELMAGLPVGIELNKVYYQSDFVKDKIKGFMINLAESVAIVIGVLLVTMGLRSGLIIAANLVLSIMGTFLVMLVWGIDVQKISLAALILVMGMIVDNAIVVADAGLVNLQKGMTRLDAIAEPTRQSAVPLLGATVIACLAFFPNYMAPTNTGEFCASLFQVVAIALMFSWLLAMSQTPVFCYRFLTVPEGKGGEDLHAGAPYRLYKRLLNKALRHRLVTLGLMVGLLVLAGAGMGMVEKRFFADADTAQFVVDYRRPEGSRIDMVSEDLKIAESFVLNMEGVTGVATCVGQGPPRFMNAVNPEPKMANYGQLIINVDDYRKISAMMDELAEWFAINLPGGEPHITKYISGPKADYRVEARFTGPDPAVLRSLAEQARAVMADTPNAINITDDWRERSLVWEALYAQNKGRRAGVERTDLARDLLGGTDGVTVTSYREHDELIPVKVVYSSPDQTDFSALPVWGISDAGVPVAQVTEGSDFFWEDPVIRRYNRRRVIRAQCDPAGTMTSDTLLQKIRPRVEAIPLPAGYTREWEGEYELSTESNEGLNAFLPVSLVAMVMILVGLFNGIRQPLMIITILPLALVGMAAGLLIFGQPFGFLAVLGAYSLIGMMIKNAVVLIDLIDEDIRGGKDPLAAVKEASVNRMRPVMMASVTTIFGMIPLIFDVMFVSMAVTIMVGLAFATVLTLVVIPVLYTLFFKIRTDEMPGEVAS</sequence>
<keyword evidence="1" id="KW-0472">Membrane</keyword>
<feature type="transmembrane region" description="Helical" evidence="1">
    <location>
        <begin position="388"/>
        <end position="411"/>
    </location>
</feature>
<dbReference type="Proteomes" id="UP000198870">
    <property type="component" value="Unassembled WGS sequence"/>
</dbReference>
<dbReference type="OrthoDB" id="9759330at2"/>
<accession>A0A1G5EH40</accession>
<dbReference type="Gene3D" id="1.20.1640.10">
    <property type="entry name" value="Multidrug efflux transporter AcrB transmembrane domain"/>
    <property type="match status" value="2"/>
</dbReference>
<dbReference type="InterPro" id="IPR001036">
    <property type="entry name" value="Acrflvin-R"/>
</dbReference>
<dbReference type="PANTHER" id="PTHR32063:SF18">
    <property type="entry name" value="CATION EFFLUX SYSTEM PROTEIN"/>
    <property type="match status" value="1"/>
</dbReference>
<dbReference type="SUPFAM" id="SSF82693">
    <property type="entry name" value="Multidrug efflux transporter AcrB pore domain, PN1, PN2, PC1 and PC2 subdomains"/>
    <property type="match status" value="2"/>
</dbReference>
<evidence type="ECO:0000256" key="1">
    <source>
        <dbReference type="SAM" id="Phobius"/>
    </source>
</evidence>
<feature type="transmembrane region" description="Helical" evidence="1">
    <location>
        <begin position="853"/>
        <end position="870"/>
    </location>
</feature>
<dbReference type="GO" id="GO:0005886">
    <property type="term" value="C:plasma membrane"/>
    <property type="evidence" value="ECO:0007669"/>
    <property type="project" value="TreeGrafter"/>
</dbReference>